<sequence length="148" mass="17024">MQTTQKLFQHVDWANQEILKALRNTEIKGKSLELFAHILLAERVWLTRLRGEDSSGLPIWAELDLGHCEELMEQNAKGFRAFLADPLLSDPERIVAYANSKGMLFENAVGDILAHVTLHGQYHRGQINLLLRENHFEPVSLDYIMFVR</sequence>
<comment type="caution">
    <text evidence="1">The sequence shown here is derived from an EMBL/GenBank/DDBJ whole genome shotgun (WGS) entry which is preliminary data.</text>
</comment>
<gene>
    <name evidence="1" type="ORF">WKI47_08855</name>
</gene>
<keyword evidence="2" id="KW-1185">Reference proteome</keyword>
<protein>
    <submittedName>
        <fullName evidence="1">DinB family protein</fullName>
    </submittedName>
</protein>
<evidence type="ECO:0000313" key="2">
    <source>
        <dbReference type="Proteomes" id="UP001380953"/>
    </source>
</evidence>
<name>A0ACC6PAN8_9BACL</name>
<reference evidence="1" key="1">
    <citation type="submission" date="2024-03" db="EMBL/GenBank/DDBJ databases">
        <title>Whole genome sequecning of epiphytes from Marcgravia umbellata leaves.</title>
        <authorList>
            <person name="Kumar G."/>
            <person name="Savka M.A."/>
        </authorList>
    </citation>
    <scope>NUCLEOTIDE SEQUENCE</scope>
    <source>
        <strain evidence="1">RIT_BL5</strain>
    </source>
</reference>
<accession>A0ACC6PAN8</accession>
<evidence type="ECO:0000313" key="1">
    <source>
        <dbReference type="EMBL" id="MEJ8304005.1"/>
    </source>
</evidence>
<dbReference type="EMBL" id="JBBKAR010000031">
    <property type="protein sequence ID" value="MEJ8304005.1"/>
    <property type="molecule type" value="Genomic_DNA"/>
</dbReference>
<proteinExistence type="predicted"/>
<organism evidence="1 2">
    <name type="scientific">Saccharibacillus sacchari</name>
    <dbReference type="NCBI Taxonomy" id="456493"/>
    <lineage>
        <taxon>Bacteria</taxon>
        <taxon>Bacillati</taxon>
        <taxon>Bacillota</taxon>
        <taxon>Bacilli</taxon>
        <taxon>Bacillales</taxon>
        <taxon>Paenibacillaceae</taxon>
        <taxon>Saccharibacillus</taxon>
    </lineage>
</organism>
<dbReference type="Proteomes" id="UP001380953">
    <property type="component" value="Unassembled WGS sequence"/>
</dbReference>